<dbReference type="SUPFAM" id="SSF55781">
    <property type="entry name" value="GAF domain-like"/>
    <property type="match status" value="1"/>
</dbReference>
<dbReference type="Pfam" id="PF01590">
    <property type="entry name" value="GAF"/>
    <property type="match status" value="1"/>
</dbReference>
<protein>
    <recommendedName>
        <fullName evidence="1">diguanylate cyclase</fullName>
        <ecNumber evidence="1">2.7.7.65</ecNumber>
    </recommendedName>
</protein>
<keyword evidence="5" id="KW-1185">Reference proteome</keyword>
<dbReference type="InterPro" id="IPR043128">
    <property type="entry name" value="Rev_trsase/Diguanyl_cyclase"/>
</dbReference>
<proteinExistence type="predicted"/>
<dbReference type="PROSITE" id="PS50887">
    <property type="entry name" value="GGDEF"/>
    <property type="match status" value="1"/>
</dbReference>
<dbReference type="CDD" id="cd01949">
    <property type="entry name" value="GGDEF"/>
    <property type="match status" value="1"/>
</dbReference>
<gene>
    <name evidence="4" type="ORF">K7G82_11490</name>
</gene>
<evidence type="ECO:0000313" key="4">
    <source>
        <dbReference type="EMBL" id="MBY8822920.1"/>
    </source>
</evidence>
<dbReference type="NCBIfam" id="TIGR00254">
    <property type="entry name" value="GGDEF"/>
    <property type="match status" value="1"/>
</dbReference>
<dbReference type="SMART" id="SM00267">
    <property type="entry name" value="GGDEF"/>
    <property type="match status" value="1"/>
</dbReference>
<name>A0ABS7PNM2_9SPHN</name>
<dbReference type="InterPro" id="IPR029787">
    <property type="entry name" value="Nucleotide_cyclase"/>
</dbReference>
<dbReference type="InterPro" id="IPR050469">
    <property type="entry name" value="Diguanylate_Cyclase"/>
</dbReference>
<evidence type="ECO:0000259" key="3">
    <source>
        <dbReference type="PROSITE" id="PS50887"/>
    </source>
</evidence>
<sequence>MFDAKLVDEPARVAALRRYDVLDTPAEAPFDKITNLVRTVLGVPMSAVSLIDSDRQWLKSHPGLDGNETSRDVAFCDYTIRAREPLVVNDASTDARFRDNPHVVGDPNILSYAGVPLETPDGYNIGSLCAIDTCRREFDAAHIEILKGLAALVVDQLELRRIAERDHLSGALTRRAFVAELDKAISLNIRHGRPSALVLLDIDHFKSINDSHGHPVGDLAIRAVADCFARMKRPADAFGRVGGEEFALLLPEIGEDDALIAAERYRSAIADIRIDHDPPFGITASFGVAALSDERANSEIWLADADAALYDAKRSGRNCVRRAVPAPRTIAA</sequence>
<dbReference type="Gene3D" id="3.30.450.40">
    <property type="match status" value="1"/>
</dbReference>
<accession>A0ABS7PNM2</accession>
<dbReference type="SMART" id="SM00065">
    <property type="entry name" value="GAF"/>
    <property type="match status" value="1"/>
</dbReference>
<dbReference type="Gene3D" id="3.30.70.270">
    <property type="match status" value="1"/>
</dbReference>
<dbReference type="PANTHER" id="PTHR45138:SF9">
    <property type="entry name" value="DIGUANYLATE CYCLASE DGCM-RELATED"/>
    <property type="match status" value="1"/>
</dbReference>
<dbReference type="InterPro" id="IPR029016">
    <property type="entry name" value="GAF-like_dom_sf"/>
</dbReference>
<feature type="domain" description="GGDEF" evidence="3">
    <location>
        <begin position="193"/>
        <end position="325"/>
    </location>
</feature>
<reference evidence="4 5" key="1">
    <citation type="submission" date="2021-08" db="EMBL/GenBank/DDBJ databases">
        <authorList>
            <person name="Tuo L."/>
        </authorList>
    </citation>
    <scope>NUCLEOTIDE SEQUENCE [LARGE SCALE GENOMIC DNA]</scope>
    <source>
        <strain evidence="4 5">JCM 31229</strain>
    </source>
</reference>
<comment type="catalytic activity">
    <reaction evidence="2">
        <text>2 GTP = 3',3'-c-di-GMP + 2 diphosphate</text>
        <dbReference type="Rhea" id="RHEA:24898"/>
        <dbReference type="ChEBI" id="CHEBI:33019"/>
        <dbReference type="ChEBI" id="CHEBI:37565"/>
        <dbReference type="ChEBI" id="CHEBI:58805"/>
        <dbReference type="EC" id="2.7.7.65"/>
    </reaction>
</comment>
<dbReference type="InterPro" id="IPR003018">
    <property type="entry name" value="GAF"/>
</dbReference>
<evidence type="ECO:0000256" key="1">
    <source>
        <dbReference type="ARBA" id="ARBA00012528"/>
    </source>
</evidence>
<dbReference type="Proteomes" id="UP000706039">
    <property type="component" value="Unassembled WGS sequence"/>
</dbReference>
<evidence type="ECO:0000313" key="5">
    <source>
        <dbReference type="Proteomes" id="UP000706039"/>
    </source>
</evidence>
<dbReference type="Pfam" id="PF00990">
    <property type="entry name" value="GGDEF"/>
    <property type="match status" value="1"/>
</dbReference>
<comment type="caution">
    <text evidence="4">The sequence shown here is derived from an EMBL/GenBank/DDBJ whole genome shotgun (WGS) entry which is preliminary data.</text>
</comment>
<dbReference type="InterPro" id="IPR000160">
    <property type="entry name" value="GGDEF_dom"/>
</dbReference>
<dbReference type="RefSeq" id="WP_222989965.1">
    <property type="nucleotide sequence ID" value="NZ_JAINVV010000004.1"/>
</dbReference>
<dbReference type="SUPFAM" id="SSF55073">
    <property type="entry name" value="Nucleotide cyclase"/>
    <property type="match status" value="1"/>
</dbReference>
<organism evidence="4 5">
    <name type="scientific">Sphingomonas colocasiae</name>
    <dbReference type="NCBI Taxonomy" id="1848973"/>
    <lineage>
        <taxon>Bacteria</taxon>
        <taxon>Pseudomonadati</taxon>
        <taxon>Pseudomonadota</taxon>
        <taxon>Alphaproteobacteria</taxon>
        <taxon>Sphingomonadales</taxon>
        <taxon>Sphingomonadaceae</taxon>
        <taxon>Sphingomonas</taxon>
    </lineage>
</organism>
<dbReference type="EMBL" id="JAINVV010000004">
    <property type="protein sequence ID" value="MBY8822920.1"/>
    <property type="molecule type" value="Genomic_DNA"/>
</dbReference>
<dbReference type="EC" id="2.7.7.65" evidence="1"/>
<evidence type="ECO:0000256" key="2">
    <source>
        <dbReference type="ARBA" id="ARBA00034247"/>
    </source>
</evidence>
<dbReference type="PANTHER" id="PTHR45138">
    <property type="entry name" value="REGULATORY COMPONENTS OF SENSORY TRANSDUCTION SYSTEM"/>
    <property type="match status" value="1"/>
</dbReference>